<dbReference type="EMBL" id="CACVAS010000066">
    <property type="protein sequence ID" value="CAA6814773.1"/>
    <property type="molecule type" value="Genomic_DNA"/>
</dbReference>
<evidence type="ECO:0008006" key="2">
    <source>
        <dbReference type="Google" id="ProtNLM"/>
    </source>
</evidence>
<proteinExistence type="predicted"/>
<organism evidence="1">
    <name type="scientific">uncultured Sulfurovum sp</name>
    <dbReference type="NCBI Taxonomy" id="269237"/>
    <lineage>
        <taxon>Bacteria</taxon>
        <taxon>Pseudomonadati</taxon>
        <taxon>Campylobacterota</taxon>
        <taxon>Epsilonproteobacteria</taxon>
        <taxon>Campylobacterales</taxon>
        <taxon>Sulfurovaceae</taxon>
        <taxon>Sulfurovum</taxon>
        <taxon>environmental samples</taxon>
    </lineage>
</organism>
<reference evidence="1" key="1">
    <citation type="submission" date="2020-01" db="EMBL/GenBank/DDBJ databases">
        <authorList>
            <person name="Meier V. D."/>
            <person name="Meier V D."/>
        </authorList>
    </citation>
    <scope>NUCLEOTIDE SEQUENCE</scope>
    <source>
        <strain evidence="1">HLG_WM_MAG_01</strain>
    </source>
</reference>
<name>A0A6S6T674_9BACT</name>
<protein>
    <recommendedName>
        <fullName evidence="2">DUF945 domain-containing protein</fullName>
    </recommendedName>
</protein>
<evidence type="ECO:0000313" key="1">
    <source>
        <dbReference type="EMBL" id="CAA6814773.1"/>
    </source>
</evidence>
<gene>
    <name evidence="1" type="ORF">HELGO_WM3720</name>
</gene>
<accession>A0A6S6T674</accession>
<sequence>MKKILFIATGVLIATAIYYFTLGSSQATAQMKQQINNELASIASEGFSVQNREVTEEKDHFILSFDDPQKLTAFFKKHNSPLTLEDAQALQGLKLGVDIAYLDNAYSSASFDLYPVALPTSITTALQADNIETLKALQSIIDRKVLLAHIDVNKLGTGFKGYIQDINETIDKDVNAKLSLQGMTFSGDIDNNQVKSTNYALENIAYSIAGAFNLTVTGVEGSHQPQANDTYSAQKILLEGSDFSYALHTLTGKASASSQDKLTSTSLEMNIASIEMTEKQDHDKIEDIKLDMHVKNLNTEAFERLQTIDPEDEKAVLATLQELISHGVVFEIKNISANSVETQGSKLGGFKFFATVSLDQSLNVTQANNNPMSTLSALDAHLNLSVNSGLFALIAQKPQAMIALMMMPPKSDGDNKVYDLKVKDGNVLINGKKAL</sequence>
<dbReference type="AlphaFoldDB" id="A0A6S6T674"/>